<organism evidence="10 11">
    <name type="scientific">Pinibacter soli</name>
    <dbReference type="NCBI Taxonomy" id="3044211"/>
    <lineage>
        <taxon>Bacteria</taxon>
        <taxon>Pseudomonadati</taxon>
        <taxon>Bacteroidota</taxon>
        <taxon>Chitinophagia</taxon>
        <taxon>Chitinophagales</taxon>
        <taxon>Chitinophagaceae</taxon>
        <taxon>Pinibacter</taxon>
    </lineage>
</organism>
<keyword evidence="2" id="KW-0645">Protease</keyword>
<comment type="caution">
    <text evidence="5">Lacks conserved residue(s) required for the propagation of feature annotation.</text>
</comment>
<dbReference type="InterPro" id="IPR044023">
    <property type="entry name" value="Ig_7"/>
</dbReference>
<evidence type="ECO:0000256" key="4">
    <source>
        <dbReference type="ARBA" id="ARBA00022825"/>
    </source>
</evidence>
<proteinExistence type="inferred from homology"/>
<keyword evidence="3" id="KW-0378">Hydrolase</keyword>
<feature type="domain" description="Ig-like" evidence="8">
    <location>
        <begin position="853"/>
        <end position="910"/>
    </location>
</feature>
<evidence type="ECO:0000259" key="6">
    <source>
        <dbReference type="Pfam" id="PF00082"/>
    </source>
</evidence>
<comment type="similarity">
    <text evidence="1 5">Belongs to the peptidase S8 family.</text>
</comment>
<dbReference type="EMBL" id="JASBRG010000007">
    <property type="protein sequence ID" value="MDI3322475.1"/>
    <property type="molecule type" value="Genomic_DNA"/>
</dbReference>
<dbReference type="Proteomes" id="UP001226434">
    <property type="component" value="Unassembled WGS sequence"/>
</dbReference>
<reference evidence="10 11" key="1">
    <citation type="submission" date="2023-05" db="EMBL/GenBank/DDBJ databases">
        <title>Genome sequence of Pinibacter sp. MAH-24.</title>
        <authorList>
            <person name="Huq M.A."/>
        </authorList>
    </citation>
    <scope>NUCLEOTIDE SEQUENCE [LARGE SCALE GENOMIC DNA]</scope>
    <source>
        <strain evidence="10 11">MAH-24</strain>
    </source>
</reference>
<dbReference type="Pfam" id="PF00082">
    <property type="entry name" value="Peptidase_S8"/>
    <property type="match status" value="1"/>
</dbReference>
<dbReference type="SUPFAM" id="SSF52743">
    <property type="entry name" value="Subtilisin-like"/>
    <property type="match status" value="1"/>
</dbReference>
<dbReference type="Gene3D" id="3.40.50.200">
    <property type="entry name" value="Peptidase S8/S53 domain"/>
    <property type="match status" value="1"/>
</dbReference>
<sequence length="1248" mass="132668">MRRNLLIGFTFFFCLGIVSKGFSQVNTNASVLQQGAKLQAEKERLTFSKLLTLSKERNWPMLKHGKNGQIMQLVGTDHLGLPLYLSTQNNIISAATIGTSSLWAGGSTGLSLSGSSDNMKGKMAVWDGSGVRLSHVELTGRVAQKDVPTSVDDHPTHVAGTMIASGVNPVVKGMAFGAQQLIAYDFNNDMSEMMAEAPNLLLSNHSYAYNAGWVYNSDNKRWEFWGAPNATEDYKFGYYDDNTQLWDSIAYNAPYYLIVKAGGNSRIENGPAVGATYWRMDQNGTFYNAGPRPAGISNNDGYDIIATTGVAKNILTIGAVNPITSGYGKPADVVMTTFSAWGPTDDGRIKPDVVADGLNVTSCFAGSNTAYGTLSGTSMASPAATGSLFLLQELYSRSHSGTFLRASTLKAIVIHTADESGPSAGPDYQFGWGLIDMIKAAAVITSNNTDQQIYEKVLQNGKSDTIKVVASGKGKLMATIVWTDPKATVDHANTLNNRTKKLVNDLDLRIKTGTTAFLPWILDVANPANAATKGDNITDNVERVEVDNSTPGDTSLVIVTHKGTLNRGSQAYSLIISGVGGNTACASGALNSGGTRIERVTMGSLNYSNTTSCTTYTDNRGSILNLEPNQSVPFGITVGSCDATSASSMIKIFIDYNQDGDFDDAGEMVAQSGVLNKGGSFTGTIQTPLTITPGTNFLMRIVAQETTNINDIKTCGTYSKGETQDYTVKVVSSSIDFGVLQVVAPSSGYCVNAAQYITLRIKNFGSVAAKNIPVTVVVKNGTTTVATLTGTYPDTIPANSYKDFTLQTPVALSAAGTYSITASTSFTSDQNTTNDATTTSVIINGKTNDAAGRVVICGTDNVSLIADSSSGSGNVYNWYTSATSTTPIATGSYVATNVVTTDKKYYLAKNDTKLSIGPADKSTLGVGSYMTDGGQFIGFTASVPLTLETAKLFVGHSGKVTFIVADTSNTNAANGSYSYVTLSTTTIDVYATQGTDNSDNGAVFNVGLSIPAGKHVIIFSLSNGATLYRNNGVTSKPYPFTIPGVFSVIGNSAGLTADYQNFYYYLYDMKLRLANCESNRIVIDATTASPVAPTIMLTGTMFTSTSSTGGKLQWLLNNAPIPGANASTYLVRQGGTYKLVDTTTSGCIMYSNEIFYGSGNADIDPVVIWPNPNNGTFNLSFVASQAGDMKVVIFNYIGQKVFEQTYNNVVGNYIQLINGGLLASGVYVVRIEQGGKMYSKKMFVHSWR</sequence>
<evidence type="ECO:0000313" key="10">
    <source>
        <dbReference type="EMBL" id="MDI3322475.1"/>
    </source>
</evidence>
<evidence type="ECO:0000259" key="8">
    <source>
        <dbReference type="Pfam" id="PF19081"/>
    </source>
</evidence>
<comment type="caution">
    <text evidence="10">The sequence shown here is derived from an EMBL/GenBank/DDBJ whole genome shotgun (WGS) entry which is preliminary data.</text>
</comment>
<accession>A0ABT6RIT2</accession>
<name>A0ABT6RIT2_9BACT</name>
<dbReference type="SUPFAM" id="SSF49785">
    <property type="entry name" value="Galactose-binding domain-like"/>
    <property type="match status" value="1"/>
</dbReference>
<keyword evidence="11" id="KW-1185">Reference proteome</keyword>
<evidence type="ECO:0000256" key="5">
    <source>
        <dbReference type="PROSITE-ProRule" id="PRU01240"/>
    </source>
</evidence>
<dbReference type="Pfam" id="PF19081">
    <property type="entry name" value="Ig_7"/>
    <property type="match status" value="1"/>
</dbReference>
<evidence type="ECO:0000259" key="7">
    <source>
        <dbReference type="Pfam" id="PF18962"/>
    </source>
</evidence>
<protein>
    <submittedName>
        <fullName evidence="10">S8 family serine peptidase</fullName>
    </submittedName>
</protein>
<dbReference type="NCBIfam" id="TIGR04183">
    <property type="entry name" value="Por_Secre_tail"/>
    <property type="match status" value="1"/>
</dbReference>
<dbReference type="RefSeq" id="WP_282336595.1">
    <property type="nucleotide sequence ID" value="NZ_JASBRG010000007.1"/>
</dbReference>
<evidence type="ECO:0000256" key="2">
    <source>
        <dbReference type="ARBA" id="ARBA00022670"/>
    </source>
</evidence>
<gene>
    <name evidence="10" type="ORF">QJ048_21990</name>
</gene>
<dbReference type="Pfam" id="PF18962">
    <property type="entry name" value="Por_Secre_tail"/>
    <property type="match status" value="1"/>
</dbReference>
<keyword evidence="4" id="KW-0720">Serine protease</keyword>
<feature type="domain" description="Secretion system C-terminal sorting" evidence="7">
    <location>
        <begin position="1168"/>
        <end position="1244"/>
    </location>
</feature>
<evidence type="ECO:0000256" key="3">
    <source>
        <dbReference type="ARBA" id="ARBA00022801"/>
    </source>
</evidence>
<evidence type="ECO:0000313" key="11">
    <source>
        <dbReference type="Proteomes" id="UP001226434"/>
    </source>
</evidence>
<dbReference type="InterPro" id="IPR008979">
    <property type="entry name" value="Galactose-bd-like_sf"/>
</dbReference>
<dbReference type="InterPro" id="IPR026444">
    <property type="entry name" value="Secre_tail"/>
</dbReference>
<dbReference type="PANTHER" id="PTHR43806">
    <property type="entry name" value="PEPTIDASE S8"/>
    <property type="match status" value="1"/>
</dbReference>
<dbReference type="InterPro" id="IPR050131">
    <property type="entry name" value="Peptidase_S8_subtilisin-like"/>
</dbReference>
<dbReference type="PROSITE" id="PS00933">
    <property type="entry name" value="FGGY_KINASES_1"/>
    <property type="match status" value="1"/>
</dbReference>
<dbReference type="InterPro" id="IPR018483">
    <property type="entry name" value="Carb_kinase_FGGY_CS"/>
</dbReference>
<dbReference type="PROSITE" id="PS51892">
    <property type="entry name" value="SUBTILASE"/>
    <property type="match status" value="1"/>
</dbReference>
<dbReference type="PANTHER" id="PTHR43806:SF11">
    <property type="entry name" value="CEREVISIN-RELATED"/>
    <property type="match status" value="1"/>
</dbReference>
<feature type="domain" description="GEVED" evidence="9">
    <location>
        <begin position="650"/>
        <end position="728"/>
    </location>
</feature>
<dbReference type="InterPro" id="IPR023828">
    <property type="entry name" value="Peptidase_S8_Ser-AS"/>
</dbReference>
<dbReference type="PROSITE" id="PS00138">
    <property type="entry name" value="SUBTILASE_SER"/>
    <property type="match status" value="1"/>
</dbReference>
<dbReference type="InterPro" id="IPR000209">
    <property type="entry name" value="Peptidase_S8/S53_dom"/>
</dbReference>
<dbReference type="Pfam" id="PF20009">
    <property type="entry name" value="GEVED"/>
    <property type="match status" value="1"/>
</dbReference>
<evidence type="ECO:0000259" key="9">
    <source>
        <dbReference type="Pfam" id="PF20009"/>
    </source>
</evidence>
<dbReference type="InterPro" id="IPR036852">
    <property type="entry name" value="Peptidase_S8/S53_dom_sf"/>
</dbReference>
<evidence type="ECO:0000256" key="1">
    <source>
        <dbReference type="ARBA" id="ARBA00011073"/>
    </source>
</evidence>
<feature type="domain" description="Peptidase S8/S53" evidence="6">
    <location>
        <begin position="140"/>
        <end position="433"/>
    </location>
</feature>
<dbReference type="InterPro" id="IPR045474">
    <property type="entry name" value="GEVED"/>
</dbReference>
<dbReference type="Gene3D" id="2.60.120.380">
    <property type="match status" value="1"/>
</dbReference>